<dbReference type="InterPro" id="IPR045034">
    <property type="entry name" value="O-acyltransferase_WSD1-like"/>
</dbReference>
<dbReference type="GO" id="GO:0004144">
    <property type="term" value="F:diacylglycerol O-acyltransferase activity"/>
    <property type="evidence" value="ECO:0007669"/>
    <property type="project" value="UniProtKB-EC"/>
</dbReference>
<organism evidence="15">
    <name type="scientific">Gordonia sp. MP11Mi</name>
    <dbReference type="NCBI Taxonomy" id="3022769"/>
    <lineage>
        <taxon>Bacteria</taxon>
        <taxon>Bacillati</taxon>
        <taxon>Actinomycetota</taxon>
        <taxon>Actinomycetes</taxon>
        <taxon>Mycobacteriales</taxon>
        <taxon>Gordoniaceae</taxon>
        <taxon>Gordonia</taxon>
    </lineage>
</organism>
<dbReference type="GO" id="GO:0071731">
    <property type="term" value="P:response to nitric oxide"/>
    <property type="evidence" value="ECO:0007669"/>
    <property type="project" value="TreeGrafter"/>
</dbReference>
<dbReference type="GO" id="GO:0051701">
    <property type="term" value="P:biological process involved in interaction with host"/>
    <property type="evidence" value="ECO:0007669"/>
    <property type="project" value="TreeGrafter"/>
</dbReference>
<evidence type="ECO:0000259" key="14">
    <source>
        <dbReference type="Pfam" id="PF06974"/>
    </source>
</evidence>
<dbReference type="AlphaFoldDB" id="A0AA97GVR5"/>
<comment type="similarity">
    <text evidence="3 11">Belongs to the long-chain O-acyltransferase family.</text>
</comment>
<evidence type="ECO:0000259" key="13">
    <source>
        <dbReference type="Pfam" id="PF03007"/>
    </source>
</evidence>
<feature type="domain" description="O-acyltransferase WSD1-like N-terminal" evidence="13">
    <location>
        <begin position="7"/>
        <end position="283"/>
    </location>
</feature>
<evidence type="ECO:0000256" key="1">
    <source>
        <dbReference type="ARBA" id="ARBA00004771"/>
    </source>
</evidence>
<proteinExistence type="inferred from homology"/>
<dbReference type="Pfam" id="PF03007">
    <property type="entry name" value="WS_DGAT_cat"/>
    <property type="match status" value="1"/>
</dbReference>
<comment type="pathway">
    <text evidence="1 11">Glycerolipid metabolism; triacylglycerol biosynthesis.</text>
</comment>
<keyword evidence="8 11" id="KW-0443">Lipid metabolism</keyword>
<evidence type="ECO:0000256" key="6">
    <source>
        <dbReference type="ARBA" id="ARBA00022679"/>
    </source>
</evidence>
<comment type="catalytic activity">
    <reaction evidence="10 11">
        <text>an acyl-CoA + a 1,2-diacyl-sn-glycerol = a triacyl-sn-glycerol + CoA</text>
        <dbReference type="Rhea" id="RHEA:10868"/>
        <dbReference type="ChEBI" id="CHEBI:17815"/>
        <dbReference type="ChEBI" id="CHEBI:57287"/>
        <dbReference type="ChEBI" id="CHEBI:58342"/>
        <dbReference type="ChEBI" id="CHEBI:64615"/>
        <dbReference type="EC" id="2.3.1.20"/>
    </reaction>
</comment>
<evidence type="ECO:0000256" key="8">
    <source>
        <dbReference type="ARBA" id="ARBA00023098"/>
    </source>
</evidence>
<feature type="compositionally biased region" description="Basic and acidic residues" evidence="12">
    <location>
        <begin position="161"/>
        <end position="192"/>
    </location>
</feature>
<sequence>MQYMPVTDSMFLIAETRDQPMHVGGLQLFVPRAGQTPDDLAEEMAEKFHVPTGDVSSMFLKRPATPAQIAGYTAWSYDDDIDFDYHVRRAILPRPGAIRDLLQYVSLNHGSLLDRRRPMWESHIIEGLADGRIAVYTKVHHSVVDGVTSLRLLQRCLSTDPDDRSGTAVWDERPKRRRRQEKEAQKKSDKVRPTPRGLLSSISGAVAQVVDVADQVVGLAPAAAKIAVAGVTDKDYVAPLQQAPSTILNVSIGSARRFAAQDWPIERLRAVGKAQGMTLNDVMVAMCSGALRTYLADQDALPDESLVAVQPVSLHSDGDSDGNSITAISVRMATDLADPADRVAAIKASTHSAKAAVRGLRPLQALALGAAIVWPLAFTTIPGFVQYTPSGFNLMISSVPGPEDQLYWNGARLDGCYPVSIPLEGMALNITIATISGKANFGVTGARAELPSLQRILDHLETTLTELEALPPQV</sequence>
<dbReference type="InterPro" id="IPR014292">
    <property type="entry name" value="Acyl_transf_WS/DGAT"/>
</dbReference>
<dbReference type="EC" id="2.3.1.20" evidence="4 11"/>
<dbReference type="RefSeq" id="WP_420041223.1">
    <property type="nucleotide sequence ID" value="NZ_CP128986.1"/>
</dbReference>
<dbReference type="GO" id="GO:0005886">
    <property type="term" value="C:plasma membrane"/>
    <property type="evidence" value="ECO:0007669"/>
    <property type="project" value="TreeGrafter"/>
</dbReference>
<gene>
    <name evidence="15" type="primary">tgs2</name>
    <name evidence="15" type="ORF">MP11Mi_10330</name>
</gene>
<evidence type="ECO:0000256" key="12">
    <source>
        <dbReference type="SAM" id="MobiDB-lite"/>
    </source>
</evidence>
<dbReference type="GO" id="GO:0006071">
    <property type="term" value="P:glycerol metabolic process"/>
    <property type="evidence" value="ECO:0007669"/>
    <property type="project" value="UniProtKB-KW"/>
</dbReference>
<evidence type="ECO:0000256" key="5">
    <source>
        <dbReference type="ARBA" id="ARBA00022516"/>
    </source>
</evidence>
<dbReference type="GO" id="GO:0001666">
    <property type="term" value="P:response to hypoxia"/>
    <property type="evidence" value="ECO:0007669"/>
    <property type="project" value="TreeGrafter"/>
</dbReference>
<dbReference type="GO" id="GO:0019432">
    <property type="term" value="P:triglyceride biosynthetic process"/>
    <property type="evidence" value="ECO:0007669"/>
    <property type="project" value="TreeGrafter"/>
</dbReference>
<evidence type="ECO:0000256" key="10">
    <source>
        <dbReference type="ARBA" id="ARBA00048109"/>
    </source>
</evidence>
<evidence type="ECO:0000256" key="7">
    <source>
        <dbReference type="ARBA" id="ARBA00022798"/>
    </source>
</evidence>
<evidence type="ECO:0000256" key="4">
    <source>
        <dbReference type="ARBA" id="ARBA00013244"/>
    </source>
</evidence>
<dbReference type="PANTHER" id="PTHR31650:SF1">
    <property type="entry name" value="WAX ESTER SYNTHASE_DIACYLGLYCEROL ACYLTRANSFERASE 4-RELATED"/>
    <property type="match status" value="1"/>
</dbReference>
<dbReference type="Pfam" id="PF06974">
    <property type="entry name" value="WS_DGAT_C"/>
    <property type="match status" value="1"/>
</dbReference>
<keyword evidence="9 11" id="KW-0012">Acyltransferase</keyword>
<keyword evidence="7 11" id="KW-0319">Glycerol metabolism</keyword>
<accession>A0AA97GVR5</accession>
<feature type="domain" description="O-acyltransferase WSD1 C-terminal" evidence="14">
    <location>
        <begin position="322"/>
        <end position="467"/>
    </location>
</feature>
<evidence type="ECO:0000256" key="9">
    <source>
        <dbReference type="ARBA" id="ARBA00023315"/>
    </source>
</evidence>
<feature type="region of interest" description="Disordered" evidence="12">
    <location>
        <begin position="161"/>
        <end position="196"/>
    </location>
</feature>
<protein>
    <recommendedName>
        <fullName evidence="4 11">Diacylglycerol O-acyltransferase</fullName>
        <ecNumber evidence="4 11">2.3.1.20</ecNumber>
    </recommendedName>
</protein>
<dbReference type="InterPro" id="IPR004255">
    <property type="entry name" value="O-acyltransferase_WSD1_N"/>
</dbReference>
<dbReference type="NCBIfam" id="TIGR02946">
    <property type="entry name" value="acyl_WS_DGAT"/>
    <property type="match status" value="1"/>
</dbReference>
<dbReference type="EMBL" id="CP128986">
    <property type="protein sequence ID" value="WOC11953.1"/>
    <property type="molecule type" value="Genomic_DNA"/>
</dbReference>
<dbReference type="PANTHER" id="PTHR31650">
    <property type="entry name" value="O-ACYLTRANSFERASE (WSD1-LIKE) FAMILY PROTEIN"/>
    <property type="match status" value="1"/>
</dbReference>
<evidence type="ECO:0000256" key="11">
    <source>
        <dbReference type="RuleBase" id="RU361241"/>
    </source>
</evidence>
<evidence type="ECO:0000256" key="2">
    <source>
        <dbReference type="ARBA" id="ARBA00005189"/>
    </source>
</evidence>
<name>A0AA97GVR5_9ACTN</name>
<evidence type="ECO:0000313" key="15">
    <source>
        <dbReference type="EMBL" id="WOC11953.1"/>
    </source>
</evidence>
<keyword evidence="6 11" id="KW-0808">Transferase</keyword>
<keyword evidence="5 11" id="KW-0444">Lipid biosynthesis</keyword>
<reference evidence="15" key="1">
    <citation type="submission" date="2023-06" db="EMBL/GenBank/DDBJ databases">
        <title>Gordonia sp. nov. and Pseudochrobactrum sp. nov., two species isolated from the burying beetle Nicrophorus vespilloides.</title>
        <authorList>
            <person name="Poehlein A."/>
            <person name="Guzman J."/>
            <person name="Daniel R."/>
            <person name="Vilcinskas A."/>
        </authorList>
    </citation>
    <scope>NUCLEOTIDE SEQUENCE</scope>
    <source>
        <strain evidence="15">MP11Mi</strain>
    </source>
</reference>
<evidence type="ECO:0000256" key="3">
    <source>
        <dbReference type="ARBA" id="ARBA00009587"/>
    </source>
</evidence>
<dbReference type="InterPro" id="IPR009721">
    <property type="entry name" value="O-acyltransferase_WSD1_C"/>
</dbReference>
<comment type="pathway">
    <text evidence="2">Lipid metabolism.</text>
</comment>